<sequence>MRHREAGICFVADAAEIPAGLMKFQRQVNMFSSYGETGFAFFLPAGCVEERIIKYL</sequence>
<dbReference type="HOGENOM" id="CLU_3004671_0_0_10"/>
<proteinExistence type="predicted"/>
<dbReference type="RefSeq" id="WP_005658021.1">
    <property type="nucleotide sequence ID" value="NZ_CP102262.1"/>
</dbReference>
<reference evidence="1 2" key="2">
    <citation type="submission" date="2007-11" db="EMBL/GenBank/DDBJ databases">
        <authorList>
            <person name="Fulton L."/>
            <person name="Clifton S."/>
            <person name="Fulton B."/>
            <person name="Xu J."/>
            <person name="Minx P."/>
            <person name="Pepin K.H."/>
            <person name="Johnson M."/>
            <person name="Thiruvilangam P."/>
            <person name="Bhonagiri V."/>
            <person name="Nash W.E."/>
            <person name="Mardis E.R."/>
            <person name="Wilson R.K."/>
        </authorList>
    </citation>
    <scope>NUCLEOTIDE SEQUENCE [LARGE SCALE GENOMIC DNA]</scope>
    <source>
        <strain evidence="1 2">ATCC 43183</strain>
    </source>
</reference>
<gene>
    <name evidence="1" type="ORF">BACSTE_03625</name>
</gene>
<dbReference type="EMBL" id="ABFZ02000023">
    <property type="protein sequence ID" value="EDS13444.1"/>
    <property type="molecule type" value="Genomic_DNA"/>
</dbReference>
<organism evidence="1 2">
    <name type="scientific">Bacteroides stercoris ATCC 43183</name>
    <dbReference type="NCBI Taxonomy" id="449673"/>
    <lineage>
        <taxon>Bacteria</taxon>
        <taxon>Pseudomonadati</taxon>
        <taxon>Bacteroidota</taxon>
        <taxon>Bacteroidia</taxon>
        <taxon>Bacteroidales</taxon>
        <taxon>Bacteroidaceae</taxon>
        <taxon>Bacteroides</taxon>
    </lineage>
</organism>
<dbReference type="Proteomes" id="UP000004713">
    <property type="component" value="Unassembled WGS sequence"/>
</dbReference>
<evidence type="ECO:0000313" key="2">
    <source>
        <dbReference type="Proteomes" id="UP000004713"/>
    </source>
</evidence>
<dbReference type="AlphaFoldDB" id="B0NVU2"/>
<evidence type="ECO:0000313" key="1">
    <source>
        <dbReference type="EMBL" id="EDS13444.1"/>
    </source>
</evidence>
<name>B0NVU2_BACSE</name>
<dbReference type="GeneID" id="42693484"/>
<accession>B0NVU2</accession>
<reference evidence="1 2" key="1">
    <citation type="submission" date="2007-11" db="EMBL/GenBank/DDBJ databases">
        <title>Draft genome sequence of Bacteroides stercoris(ATCC 43183).</title>
        <authorList>
            <person name="Sudarsanam P."/>
            <person name="Ley R."/>
            <person name="Guruge J."/>
            <person name="Turnbaugh P.J."/>
            <person name="Mahowald M."/>
            <person name="Liep D."/>
            <person name="Gordon J."/>
        </authorList>
    </citation>
    <scope>NUCLEOTIDE SEQUENCE [LARGE SCALE GENOMIC DNA]</scope>
    <source>
        <strain evidence="1 2">ATCC 43183</strain>
    </source>
</reference>
<protein>
    <submittedName>
        <fullName evidence="1">Uncharacterized protein</fullName>
    </submittedName>
</protein>
<comment type="caution">
    <text evidence="1">The sequence shown here is derived from an EMBL/GenBank/DDBJ whole genome shotgun (WGS) entry which is preliminary data.</text>
</comment>